<gene>
    <name evidence="5" type="ORF">LAMI_0H04874G</name>
</gene>
<dbReference type="STRING" id="1230905.A0A1G4KEY1"/>
<keyword evidence="1" id="KW-0547">Nucleotide-binding</keyword>
<dbReference type="SUPFAM" id="SSF52540">
    <property type="entry name" value="P-loop containing nucleoside triphosphate hydrolases"/>
    <property type="match status" value="1"/>
</dbReference>
<dbReference type="AlphaFoldDB" id="A0A1G4KEY1"/>
<keyword evidence="6" id="KW-1185">Reference proteome</keyword>
<dbReference type="OrthoDB" id="267323at2759"/>
<sequence>MQDKLIICMVGLPARGKSYIAERLVRYYQNVYGDAQASRLFNAGKERRTLDVQSDDERPELRRTVTLQPCRMSDDLEPEGEAELSGSAADAGEPGNQGLFDTQDRGAVLVRDGIAMRTLAKLCEWLNGGTERHVGVFDATNTTRARRALIKSAVGVLCASAASVVFLESVCRDERVVHRNIVHKVHCSPDYMHRSDKAWCYRDFERRVTNYERVYEPCDVTTEVGDGVGCVRVSDLGAELEVCGDVPPVHATRLVNFLQSLYPRKRSDETGAADGAEVASPHRVRSGFSVIDKSSCSSSSSSLFSNPGLLLVAQPLDQIDHVLRLGHEHVETKACHDHSGLDLSALRRHARMTKDEDATQ</sequence>
<feature type="domain" description="6-phosphofructo-2-kinase" evidence="4">
    <location>
        <begin position="3"/>
        <end position="53"/>
    </location>
</feature>
<keyword evidence="2" id="KW-0067">ATP-binding</keyword>
<dbReference type="GO" id="GO:0005829">
    <property type="term" value="C:cytosol"/>
    <property type="evidence" value="ECO:0007669"/>
    <property type="project" value="TreeGrafter"/>
</dbReference>
<dbReference type="PANTHER" id="PTHR10606">
    <property type="entry name" value="6-PHOSPHOFRUCTO-2-KINASE/FRUCTOSE-2,6-BISPHOSPHATASE"/>
    <property type="match status" value="1"/>
</dbReference>
<reference evidence="6" key="1">
    <citation type="submission" date="2016-03" db="EMBL/GenBank/DDBJ databases">
        <authorList>
            <person name="Devillers H."/>
        </authorList>
    </citation>
    <scope>NUCLEOTIDE SEQUENCE [LARGE SCALE GENOMIC DNA]</scope>
</reference>
<dbReference type="InterPro" id="IPR027417">
    <property type="entry name" value="P-loop_NTPase"/>
</dbReference>
<proteinExistence type="predicted"/>
<accession>A0A1G4KEY1</accession>
<protein>
    <submittedName>
        <fullName evidence="5">LAMI_0H04874g1_1</fullName>
    </submittedName>
</protein>
<feature type="domain" description="6-phosphofructo-2-kinase" evidence="4">
    <location>
        <begin position="94"/>
        <end position="219"/>
    </location>
</feature>
<dbReference type="PRINTS" id="PR00991">
    <property type="entry name" value="6PFRUCTKNASE"/>
</dbReference>
<dbReference type="EMBL" id="LT598468">
    <property type="protein sequence ID" value="SCV03024.1"/>
    <property type="molecule type" value="Genomic_DNA"/>
</dbReference>
<dbReference type="GO" id="GO:0005524">
    <property type="term" value="F:ATP binding"/>
    <property type="evidence" value="ECO:0007669"/>
    <property type="project" value="UniProtKB-KW"/>
</dbReference>
<name>A0A1G4KEY1_9SACH</name>
<evidence type="ECO:0000256" key="3">
    <source>
        <dbReference type="SAM" id="MobiDB-lite"/>
    </source>
</evidence>
<dbReference type="GO" id="GO:0006000">
    <property type="term" value="P:fructose metabolic process"/>
    <property type="evidence" value="ECO:0007669"/>
    <property type="project" value="InterPro"/>
</dbReference>
<organism evidence="5 6">
    <name type="scientific">Lachancea mirantina</name>
    <dbReference type="NCBI Taxonomy" id="1230905"/>
    <lineage>
        <taxon>Eukaryota</taxon>
        <taxon>Fungi</taxon>
        <taxon>Dikarya</taxon>
        <taxon>Ascomycota</taxon>
        <taxon>Saccharomycotina</taxon>
        <taxon>Saccharomycetes</taxon>
        <taxon>Saccharomycetales</taxon>
        <taxon>Saccharomycetaceae</taxon>
        <taxon>Lachancea</taxon>
    </lineage>
</organism>
<feature type="region of interest" description="Disordered" evidence="3">
    <location>
        <begin position="70"/>
        <end position="99"/>
    </location>
</feature>
<dbReference type="GO" id="GO:0003873">
    <property type="term" value="F:6-phosphofructo-2-kinase activity"/>
    <property type="evidence" value="ECO:0007669"/>
    <property type="project" value="InterPro"/>
</dbReference>
<evidence type="ECO:0000256" key="1">
    <source>
        <dbReference type="ARBA" id="ARBA00022741"/>
    </source>
</evidence>
<evidence type="ECO:0000259" key="4">
    <source>
        <dbReference type="Pfam" id="PF01591"/>
    </source>
</evidence>
<dbReference type="InterPro" id="IPR013079">
    <property type="entry name" value="6Phosfructo_kin"/>
</dbReference>
<dbReference type="Pfam" id="PF01591">
    <property type="entry name" value="6PF2K"/>
    <property type="match status" value="2"/>
</dbReference>
<dbReference type="InterPro" id="IPR003094">
    <property type="entry name" value="6Pfruct_kin"/>
</dbReference>
<evidence type="ECO:0000313" key="6">
    <source>
        <dbReference type="Proteomes" id="UP000191024"/>
    </source>
</evidence>
<dbReference type="GO" id="GO:0004331">
    <property type="term" value="F:fructose-2,6-bisphosphate 2-phosphatase activity"/>
    <property type="evidence" value="ECO:0007669"/>
    <property type="project" value="TreeGrafter"/>
</dbReference>
<dbReference type="Gene3D" id="3.40.50.300">
    <property type="entry name" value="P-loop containing nucleotide triphosphate hydrolases"/>
    <property type="match status" value="1"/>
</dbReference>
<evidence type="ECO:0000256" key="2">
    <source>
        <dbReference type="ARBA" id="ARBA00022840"/>
    </source>
</evidence>
<dbReference type="GO" id="GO:0006003">
    <property type="term" value="P:fructose 2,6-bisphosphate metabolic process"/>
    <property type="evidence" value="ECO:0007669"/>
    <property type="project" value="InterPro"/>
</dbReference>
<evidence type="ECO:0000313" key="5">
    <source>
        <dbReference type="EMBL" id="SCV03024.1"/>
    </source>
</evidence>
<dbReference type="PANTHER" id="PTHR10606:SF44">
    <property type="entry name" value="6-PHOSPHOFRUCTO 2-KINASE_FRUCTOSE 2,6-BISPHOSPHATASE LONG FORM"/>
    <property type="match status" value="1"/>
</dbReference>
<dbReference type="Proteomes" id="UP000191024">
    <property type="component" value="Chromosome H"/>
</dbReference>